<keyword evidence="5" id="KW-0804">Transcription</keyword>
<organism evidence="8 9">
    <name type="scientific">Ruegeria denitrificans</name>
    <dbReference type="NCBI Taxonomy" id="1715692"/>
    <lineage>
        <taxon>Bacteria</taxon>
        <taxon>Pseudomonadati</taxon>
        <taxon>Pseudomonadota</taxon>
        <taxon>Alphaproteobacteria</taxon>
        <taxon>Rhodobacterales</taxon>
        <taxon>Roseobacteraceae</taxon>
        <taxon>Ruegeria</taxon>
    </lineage>
</organism>
<dbReference type="PROSITE" id="PS50949">
    <property type="entry name" value="HTH_GNTR"/>
    <property type="match status" value="1"/>
</dbReference>
<feature type="compositionally biased region" description="Polar residues" evidence="6">
    <location>
        <begin position="9"/>
        <end position="20"/>
    </location>
</feature>
<dbReference type="AlphaFoldDB" id="A0A0P1IKB2"/>
<dbReference type="InterPro" id="IPR036390">
    <property type="entry name" value="WH_DNA-bd_sf"/>
</dbReference>
<dbReference type="Gene3D" id="1.10.10.10">
    <property type="entry name" value="Winged helix-like DNA-binding domain superfamily/Winged helix DNA-binding domain"/>
    <property type="match status" value="1"/>
</dbReference>
<dbReference type="Pfam" id="PF00155">
    <property type="entry name" value="Aminotran_1_2"/>
    <property type="match status" value="1"/>
</dbReference>
<evidence type="ECO:0000256" key="3">
    <source>
        <dbReference type="ARBA" id="ARBA00023015"/>
    </source>
</evidence>
<dbReference type="STRING" id="1715692.RUE5091_04324"/>
<dbReference type="PANTHER" id="PTHR46577:SF1">
    <property type="entry name" value="HTH-TYPE TRANSCRIPTIONAL REGULATORY PROTEIN GABR"/>
    <property type="match status" value="1"/>
</dbReference>
<dbReference type="Proteomes" id="UP000051260">
    <property type="component" value="Unassembled WGS sequence"/>
</dbReference>
<dbReference type="GO" id="GO:0003700">
    <property type="term" value="F:DNA-binding transcription factor activity"/>
    <property type="evidence" value="ECO:0007669"/>
    <property type="project" value="InterPro"/>
</dbReference>
<evidence type="ECO:0000313" key="8">
    <source>
        <dbReference type="EMBL" id="CUK18965.1"/>
    </source>
</evidence>
<evidence type="ECO:0000256" key="6">
    <source>
        <dbReference type="SAM" id="MobiDB-lite"/>
    </source>
</evidence>
<dbReference type="InterPro" id="IPR015424">
    <property type="entry name" value="PyrdxlP-dep_Trfase"/>
</dbReference>
<dbReference type="InterPro" id="IPR015421">
    <property type="entry name" value="PyrdxlP-dep_Trfase_major"/>
</dbReference>
<keyword evidence="9" id="KW-1185">Reference proteome</keyword>
<accession>A0A0P1IKB2</accession>
<dbReference type="GO" id="GO:0003677">
    <property type="term" value="F:DNA binding"/>
    <property type="evidence" value="ECO:0007669"/>
    <property type="project" value="UniProtKB-KW"/>
</dbReference>
<evidence type="ECO:0000256" key="5">
    <source>
        <dbReference type="ARBA" id="ARBA00023163"/>
    </source>
</evidence>
<feature type="region of interest" description="Disordered" evidence="6">
    <location>
        <begin position="1"/>
        <end position="20"/>
    </location>
</feature>
<evidence type="ECO:0000313" key="9">
    <source>
        <dbReference type="Proteomes" id="UP000051260"/>
    </source>
</evidence>
<dbReference type="CDD" id="cd00609">
    <property type="entry name" value="AAT_like"/>
    <property type="match status" value="1"/>
</dbReference>
<dbReference type="InterPro" id="IPR004839">
    <property type="entry name" value="Aminotransferase_I/II_large"/>
</dbReference>
<evidence type="ECO:0000256" key="2">
    <source>
        <dbReference type="ARBA" id="ARBA00022898"/>
    </source>
</evidence>
<proteinExistence type="inferred from homology"/>
<feature type="domain" description="HTH gntR-type" evidence="7">
    <location>
        <begin position="36"/>
        <end position="104"/>
    </location>
</feature>
<dbReference type="InterPro" id="IPR051446">
    <property type="entry name" value="HTH_trans_reg/aminotransferase"/>
</dbReference>
<keyword evidence="4" id="KW-0238">DNA-binding</keyword>
<name>A0A0P1IKB2_9RHOB</name>
<dbReference type="PANTHER" id="PTHR46577">
    <property type="entry name" value="HTH-TYPE TRANSCRIPTIONAL REGULATORY PROTEIN GABR"/>
    <property type="match status" value="1"/>
</dbReference>
<dbReference type="InterPro" id="IPR000524">
    <property type="entry name" value="Tscrpt_reg_HTH_GntR"/>
</dbReference>
<dbReference type="InterPro" id="IPR036388">
    <property type="entry name" value="WH-like_DNA-bd_sf"/>
</dbReference>
<dbReference type="EMBL" id="CYUD01000021">
    <property type="protein sequence ID" value="CUK18965.1"/>
    <property type="molecule type" value="Genomic_DNA"/>
</dbReference>
<sequence length="508" mass="57196">MMSKKILTKNLSETPETQRPASNLVNVMNINRDDTLGIRDQIRAELAYLISNGVLQNGAKLPSCRALARDLSVSVNSVLGAYSKLVDEGTIISKPKSGYYVSLNLNRAQAQTDQENNAEFPNIVERITRRQLPSKAGCITRPADWPDYQFPFVCNQAASNRFPLAEWRECSRLALNMRDLSNWTGDNQYRDSDTFIEQICSRLLPQRGIVAKPENVLVTMGAQQAIYIVAALLRSFGRVVAIEDPGYADARNIFEQIFDEVRYIPVDGEGLVVDDRLAGCDLVYVTPNRQMPTVLSMSQARKRRLLEMAKKEDFLIIEDDYEGDMDFDENSLLPLYSGHSQGRVIYTGSLSKSLAPGLRLGYLVAQESLVQEARALRGMMIRHPPHVIQHTASLFLRFGHHETHRAKLHQIFNERWHVASQVIQELFPDFELQYEYGSTNFFFRSVQGLNAHQIAEAARQRGVIIEPSSVCFSDKNKGDITFRLGVSAVPAGQIEQGLRTLRSAIDTL</sequence>
<evidence type="ECO:0000259" key="7">
    <source>
        <dbReference type="PROSITE" id="PS50949"/>
    </source>
</evidence>
<dbReference type="SUPFAM" id="SSF46785">
    <property type="entry name" value="Winged helix' DNA-binding domain"/>
    <property type="match status" value="1"/>
</dbReference>
<dbReference type="Pfam" id="PF00392">
    <property type="entry name" value="GntR"/>
    <property type="match status" value="1"/>
</dbReference>
<dbReference type="CDD" id="cd07377">
    <property type="entry name" value="WHTH_GntR"/>
    <property type="match status" value="1"/>
</dbReference>
<dbReference type="SMART" id="SM00345">
    <property type="entry name" value="HTH_GNTR"/>
    <property type="match status" value="1"/>
</dbReference>
<dbReference type="GO" id="GO:0030170">
    <property type="term" value="F:pyridoxal phosphate binding"/>
    <property type="evidence" value="ECO:0007669"/>
    <property type="project" value="InterPro"/>
</dbReference>
<keyword evidence="2" id="KW-0663">Pyridoxal phosphate</keyword>
<evidence type="ECO:0000256" key="4">
    <source>
        <dbReference type="ARBA" id="ARBA00023125"/>
    </source>
</evidence>
<comment type="similarity">
    <text evidence="1">In the C-terminal section; belongs to the class-I pyridoxal-phosphate-dependent aminotransferase family.</text>
</comment>
<protein>
    <submittedName>
        <fullName evidence="8">HTH-type transcriptional regulatory protein GabR</fullName>
    </submittedName>
</protein>
<dbReference type="SUPFAM" id="SSF53383">
    <property type="entry name" value="PLP-dependent transferases"/>
    <property type="match status" value="1"/>
</dbReference>
<keyword evidence="3" id="KW-0805">Transcription regulation</keyword>
<dbReference type="Gene3D" id="3.40.640.10">
    <property type="entry name" value="Type I PLP-dependent aspartate aminotransferase-like (Major domain)"/>
    <property type="match status" value="1"/>
</dbReference>
<gene>
    <name evidence="8" type="primary">gabR_2</name>
    <name evidence="8" type="ORF">RUE5091_04324</name>
</gene>
<evidence type="ECO:0000256" key="1">
    <source>
        <dbReference type="ARBA" id="ARBA00005384"/>
    </source>
</evidence>
<dbReference type="OrthoDB" id="9808770at2"/>
<reference evidence="9" key="1">
    <citation type="submission" date="2015-09" db="EMBL/GenBank/DDBJ databases">
        <authorList>
            <person name="Rodrigo-Torres L."/>
            <person name="Arahal D.R."/>
        </authorList>
    </citation>
    <scope>NUCLEOTIDE SEQUENCE [LARGE SCALE GENOMIC DNA]</scope>
    <source>
        <strain evidence="9">CECT 5091</strain>
    </source>
</reference>